<dbReference type="PROSITE" id="PS51371">
    <property type="entry name" value="CBS"/>
    <property type="match status" value="1"/>
</dbReference>
<proteinExistence type="predicted"/>
<keyword evidence="1" id="KW-0129">CBS domain</keyword>
<dbReference type="Pfam" id="PF00571">
    <property type="entry name" value="CBS"/>
    <property type="match status" value="1"/>
</dbReference>
<dbReference type="PANTHER" id="PTHR43773:SF1">
    <property type="entry name" value="MAGNESIUM TRANSPORTER MGTE"/>
    <property type="match status" value="1"/>
</dbReference>
<dbReference type="Pfam" id="PF03448">
    <property type="entry name" value="MgtE_N"/>
    <property type="match status" value="1"/>
</dbReference>
<dbReference type="RefSeq" id="WP_282010078.1">
    <property type="nucleotide sequence ID" value="NZ_OX336137.1"/>
</dbReference>
<dbReference type="Proteomes" id="UP001157733">
    <property type="component" value="Chromosome"/>
</dbReference>
<accession>A0ABN8VYG7</accession>
<dbReference type="InterPro" id="IPR038076">
    <property type="entry name" value="MgtE_N_sf"/>
</dbReference>
<dbReference type="Gene3D" id="1.25.60.10">
    <property type="entry name" value="MgtE N-terminal domain-like"/>
    <property type="match status" value="1"/>
</dbReference>
<dbReference type="PANTHER" id="PTHR43773">
    <property type="entry name" value="MAGNESIUM TRANSPORTER MGTE"/>
    <property type="match status" value="1"/>
</dbReference>
<gene>
    <name evidence="3" type="ORF">NSPWAT_0254</name>
</gene>
<dbReference type="InterPro" id="IPR046342">
    <property type="entry name" value="CBS_dom_sf"/>
</dbReference>
<dbReference type="SUPFAM" id="SSF54631">
    <property type="entry name" value="CBS-domain pair"/>
    <property type="match status" value="1"/>
</dbReference>
<evidence type="ECO:0000256" key="1">
    <source>
        <dbReference type="PROSITE-ProRule" id="PRU00703"/>
    </source>
</evidence>
<dbReference type="Gene3D" id="3.10.580.10">
    <property type="entry name" value="CBS-domain"/>
    <property type="match status" value="1"/>
</dbReference>
<reference evidence="3 4" key="1">
    <citation type="submission" date="2022-09" db="EMBL/GenBank/DDBJ databases">
        <authorList>
            <person name="Kop L."/>
        </authorList>
    </citation>
    <scope>NUCLEOTIDE SEQUENCE [LARGE SCALE GENOMIC DNA]</scope>
    <source>
        <strain evidence="3 4">347</strain>
    </source>
</reference>
<sequence>MSDALHFTRHYLKGHAGDAARVLEELGPADSAAYLASLPAEEAARVMDQLFPWYLGECFIHLSPKAASERLDLLSSFRACHVLRQSDETLRQQLLHNLPKKKQKTLSRQITFRPDTVGYWMAVSLPMVSDRTTVQEALDHFRRIGQSEGHHFFVMQHNGQYVGAVELGRLIHEPPNHPVTSLLDPRVEPVLVQAPLISVRSLDAWHHTNALPVVNVNNEVEGLLKVEQMREALETVKKESVDTSLFESMVPLFLLATSAWVRGMVALPFLEPPKPPPSKENAHDR</sequence>
<dbReference type="EMBL" id="OX336137">
    <property type="protein sequence ID" value="CAI2717113.1"/>
    <property type="molecule type" value="Genomic_DNA"/>
</dbReference>
<dbReference type="InterPro" id="IPR006668">
    <property type="entry name" value="Mg_transptr_MgtE_intracell_dom"/>
</dbReference>
<protein>
    <recommendedName>
        <fullName evidence="2">CBS domain-containing protein</fullName>
    </recommendedName>
</protein>
<dbReference type="SUPFAM" id="SSF158791">
    <property type="entry name" value="MgtE N-terminal domain-like"/>
    <property type="match status" value="1"/>
</dbReference>
<keyword evidence="4" id="KW-1185">Reference proteome</keyword>
<dbReference type="InterPro" id="IPR000644">
    <property type="entry name" value="CBS_dom"/>
</dbReference>
<feature type="domain" description="CBS" evidence="2">
    <location>
        <begin position="121"/>
        <end position="181"/>
    </location>
</feature>
<name>A0ABN8VYG7_9BACT</name>
<evidence type="ECO:0000313" key="4">
    <source>
        <dbReference type="Proteomes" id="UP001157733"/>
    </source>
</evidence>
<evidence type="ECO:0000259" key="2">
    <source>
        <dbReference type="PROSITE" id="PS51371"/>
    </source>
</evidence>
<evidence type="ECO:0000313" key="3">
    <source>
        <dbReference type="EMBL" id="CAI2717113.1"/>
    </source>
</evidence>
<organism evidence="3 4">
    <name type="scientific">Nitrospina watsonii</name>
    <dbReference type="NCBI Taxonomy" id="1323948"/>
    <lineage>
        <taxon>Bacteria</taxon>
        <taxon>Pseudomonadati</taxon>
        <taxon>Nitrospinota/Tectimicrobiota group</taxon>
        <taxon>Nitrospinota</taxon>
        <taxon>Nitrospinia</taxon>
        <taxon>Nitrospinales</taxon>
        <taxon>Nitrospinaceae</taxon>
        <taxon>Nitrospina</taxon>
    </lineage>
</organism>
<dbReference type="InterPro" id="IPR006669">
    <property type="entry name" value="MgtE_transporter"/>
</dbReference>